<evidence type="ECO:0000256" key="2">
    <source>
        <dbReference type="SAM" id="MobiDB-lite"/>
    </source>
</evidence>
<proteinExistence type="predicted"/>
<dbReference type="EMBL" id="SOEB01000011">
    <property type="protein sequence ID" value="TDX28617.1"/>
    <property type="molecule type" value="Genomic_DNA"/>
</dbReference>
<feature type="region of interest" description="Disordered" evidence="2">
    <location>
        <begin position="189"/>
        <end position="248"/>
    </location>
</feature>
<organism evidence="3 4">
    <name type="scientific">Rhodovulum visakhapatnamense</name>
    <dbReference type="NCBI Taxonomy" id="364297"/>
    <lineage>
        <taxon>Bacteria</taxon>
        <taxon>Pseudomonadati</taxon>
        <taxon>Pseudomonadota</taxon>
        <taxon>Alphaproteobacteria</taxon>
        <taxon>Rhodobacterales</taxon>
        <taxon>Paracoccaceae</taxon>
        <taxon>Rhodovulum</taxon>
    </lineage>
</organism>
<dbReference type="Proteomes" id="UP000295484">
    <property type="component" value="Unassembled WGS sequence"/>
</dbReference>
<feature type="coiled-coil region" evidence="1">
    <location>
        <begin position="312"/>
        <end position="339"/>
    </location>
</feature>
<comment type="caution">
    <text evidence="3">The sequence shown here is derived from an EMBL/GenBank/DDBJ whole genome shotgun (WGS) entry which is preliminary data.</text>
</comment>
<gene>
    <name evidence="3" type="ORF">EV657_111137</name>
</gene>
<evidence type="ECO:0000256" key="1">
    <source>
        <dbReference type="SAM" id="Coils"/>
    </source>
</evidence>
<name>A0A4R8FQ53_9RHOB</name>
<evidence type="ECO:0000313" key="4">
    <source>
        <dbReference type="Proteomes" id="UP000295484"/>
    </source>
</evidence>
<sequence>RALQPGLRRMSGPLRILIGCETSGVMRRAFAARGHDVWSCDLLPAEDATNRHMICDIREVLDLGWDLLAIMHPPCTRLCNSGVRWLHVPPTNAPAEAHPDERAAWPGLPEEARRAIMWRLLDEGAALFSACWRAPIPRVAVENPVMHRHGRARLPADLPKPQIVQPWWFGEPFFKATGLYLRGLAPLSATGPPDPARARHRGAQALERGPPGAARPRPLEDQIPYVRGPRRRRGRPMGRRRKTGGRVMPETEWPREIWAAQPEPDDAEGRHVFSDHATVSRFEGDSDRDCAFHRYVDGDIVDSADRYHREMLIASRARAEAAEAERDRLRAELGRLREDAGRYRWLRARDLDTIHSGGIFAGRTPENLVLNLEDLDAAIDAARHHGDPDNG</sequence>
<reference evidence="3 4" key="1">
    <citation type="submission" date="2019-03" db="EMBL/GenBank/DDBJ databases">
        <title>Genomic Encyclopedia of Type Strains, Phase IV (KMG-IV): sequencing the most valuable type-strain genomes for metagenomic binning, comparative biology and taxonomic classification.</title>
        <authorList>
            <person name="Goeker M."/>
        </authorList>
    </citation>
    <scope>NUCLEOTIDE SEQUENCE [LARGE SCALE GENOMIC DNA]</scope>
    <source>
        <strain evidence="3 4">JA181</strain>
    </source>
</reference>
<evidence type="ECO:0008006" key="5">
    <source>
        <dbReference type="Google" id="ProtNLM"/>
    </source>
</evidence>
<keyword evidence="1" id="KW-0175">Coiled coil</keyword>
<protein>
    <recommendedName>
        <fullName evidence="5">DNA cytosine methyltransferase</fullName>
    </recommendedName>
</protein>
<evidence type="ECO:0000313" key="3">
    <source>
        <dbReference type="EMBL" id="TDX28617.1"/>
    </source>
</evidence>
<dbReference type="AlphaFoldDB" id="A0A4R8FQ53"/>
<feature type="compositionally biased region" description="Basic residues" evidence="2">
    <location>
        <begin position="228"/>
        <end position="244"/>
    </location>
</feature>
<feature type="non-terminal residue" evidence="3">
    <location>
        <position position="1"/>
    </location>
</feature>
<feature type="compositionally biased region" description="Low complexity" evidence="2">
    <location>
        <begin position="205"/>
        <end position="216"/>
    </location>
</feature>
<accession>A0A4R8FQ53</accession>